<comment type="caution">
    <text evidence="1">The sequence shown here is derived from an EMBL/GenBank/DDBJ whole genome shotgun (WGS) entry which is preliminary data.</text>
</comment>
<dbReference type="Proteomes" id="UP001055811">
    <property type="component" value="Linkage Group LG03"/>
</dbReference>
<keyword evidence="2" id="KW-1185">Reference proteome</keyword>
<gene>
    <name evidence="1" type="ORF">L2E82_18634</name>
</gene>
<evidence type="ECO:0000313" key="1">
    <source>
        <dbReference type="EMBL" id="KAI3768176.1"/>
    </source>
</evidence>
<sequence>MMQWDAYRGVISITKLSLYRVKRVFNLHYISAAGTLTHNYRNYTTNRNSLVKPSIFIPYKMAKSYAVGDTNDVEKIFKKFDVNGDGKISISELGSILGALGTVTPEDELKVVMKEIDTDGDGFIDLNEFIEFQRGGSGAVDGATVDKELREAFALYDQNKNGKISANELHSVLKSLGEKCSLKDCRKMIASVDVDGDGSVNFEEFKKMMSK</sequence>
<dbReference type="EMBL" id="CM042011">
    <property type="protein sequence ID" value="KAI3768176.1"/>
    <property type="molecule type" value="Genomic_DNA"/>
</dbReference>
<reference evidence="2" key="1">
    <citation type="journal article" date="2022" name="Mol. Ecol. Resour.">
        <title>The genomes of chicory, endive, great burdock and yacon provide insights into Asteraceae palaeo-polyploidization history and plant inulin production.</title>
        <authorList>
            <person name="Fan W."/>
            <person name="Wang S."/>
            <person name="Wang H."/>
            <person name="Wang A."/>
            <person name="Jiang F."/>
            <person name="Liu H."/>
            <person name="Zhao H."/>
            <person name="Xu D."/>
            <person name="Zhang Y."/>
        </authorList>
    </citation>
    <scope>NUCLEOTIDE SEQUENCE [LARGE SCALE GENOMIC DNA]</scope>
    <source>
        <strain evidence="2">cv. Punajuju</strain>
    </source>
</reference>
<reference evidence="1 2" key="2">
    <citation type="journal article" date="2022" name="Mol. Ecol. Resour.">
        <title>The genomes of chicory, endive, great burdock and yacon provide insights into Asteraceae paleo-polyploidization history and plant inulin production.</title>
        <authorList>
            <person name="Fan W."/>
            <person name="Wang S."/>
            <person name="Wang H."/>
            <person name="Wang A."/>
            <person name="Jiang F."/>
            <person name="Liu H."/>
            <person name="Zhao H."/>
            <person name="Xu D."/>
            <person name="Zhang Y."/>
        </authorList>
    </citation>
    <scope>NUCLEOTIDE SEQUENCE [LARGE SCALE GENOMIC DNA]</scope>
    <source>
        <strain evidence="2">cv. Punajuju</strain>
        <tissue evidence="1">Leaves</tissue>
    </source>
</reference>
<evidence type="ECO:0000313" key="2">
    <source>
        <dbReference type="Proteomes" id="UP001055811"/>
    </source>
</evidence>
<accession>A0ACB9FBX2</accession>
<proteinExistence type="predicted"/>
<name>A0ACB9FBX2_CICIN</name>
<organism evidence="1 2">
    <name type="scientific">Cichorium intybus</name>
    <name type="common">Chicory</name>
    <dbReference type="NCBI Taxonomy" id="13427"/>
    <lineage>
        <taxon>Eukaryota</taxon>
        <taxon>Viridiplantae</taxon>
        <taxon>Streptophyta</taxon>
        <taxon>Embryophyta</taxon>
        <taxon>Tracheophyta</taxon>
        <taxon>Spermatophyta</taxon>
        <taxon>Magnoliopsida</taxon>
        <taxon>eudicotyledons</taxon>
        <taxon>Gunneridae</taxon>
        <taxon>Pentapetalae</taxon>
        <taxon>asterids</taxon>
        <taxon>campanulids</taxon>
        <taxon>Asterales</taxon>
        <taxon>Asteraceae</taxon>
        <taxon>Cichorioideae</taxon>
        <taxon>Cichorieae</taxon>
        <taxon>Cichoriinae</taxon>
        <taxon>Cichorium</taxon>
    </lineage>
</organism>
<protein>
    <submittedName>
        <fullName evidence="1">Uncharacterized protein</fullName>
    </submittedName>
</protein>